<accession>A0A0F9NER6</accession>
<proteinExistence type="predicted"/>
<protein>
    <recommendedName>
        <fullName evidence="2">DUF4145 domain-containing protein</fullName>
    </recommendedName>
</protein>
<dbReference type="EMBL" id="LAZR01003467">
    <property type="protein sequence ID" value="KKN18020.1"/>
    <property type="molecule type" value="Genomic_DNA"/>
</dbReference>
<sequence>MLLGEDNIYDIINRVMQIDGYNSQNGLFISILLPIYVRIKDLNYEKGVLSGKVEFHKIFSGSKIFFRIFSKPNCENESLCGTEEFLIDIEHKETDITSHDYHEIPISLDFKKYDCDPNFEIRVLWDKFYESFLIDFQKSFGSPRYIKQFEDLKIELSEKNQDVESTNLKYQNLIDLDISLDNDYRKIITDINNAYTKGFYDCVYILVRKLIENLLIDCLRKFYKMEKIGKFYDQDRGIFLPFTKLKLNFSIMINDDEFKAAVGKMQQVLIDYFEIFKETGNASAHSFFSINHSYIIEENRDKLMILVDQLARIYRKLSKMDN</sequence>
<comment type="caution">
    <text evidence="1">The sequence shown here is derived from an EMBL/GenBank/DDBJ whole genome shotgun (WGS) entry which is preliminary data.</text>
</comment>
<dbReference type="AlphaFoldDB" id="A0A0F9NER6"/>
<gene>
    <name evidence="1" type="ORF">LCGC14_0959940</name>
</gene>
<organism evidence="1">
    <name type="scientific">marine sediment metagenome</name>
    <dbReference type="NCBI Taxonomy" id="412755"/>
    <lineage>
        <taxon>unclassified sequences</taxon>
        <taxon>metagenomes</taxon>
        <taxon>ecological metagenomes</taxon>
    </lineage>
</organism>
<reference evidence="1" key="1">
    <citation type="journal article" date="2015" name="Nature">
        <title>Complex archaea that bridge the gap between prokaryotes and eukaryotes.</title>
        <authorList>
            <person name="Spang A."/>
            <person name="Saw J.H."/>
            <person name="Jorgensen S.L."/>
            <person name="Zaremba-Niedzwiedzka K."/>
            <person name="Martijn J."/>
            <person name="Lind A.E."/>
            <person name="van Eijk R."/>
            <person name="Schleper C."/>
            <person name="Guy L."/>
            <person name="Ettema T.J."/>
        </authorList>
    </citation>
    <scope>NUCLEOTIDE SEQUENCE</scope>
</reference>
<evidence type="ECO:0000313" key="1">
    <source>
        <dbReference type="EMBL" id="KKN18020.1"/>
    </source>
</evidence>
<evidence type="ECO:0008006" key="2">
    <source>
        <dbReference type="Google" id="ProtNLM"/>
    </source>
</evidence>
<name>A0A0F9NER6_9ZZZZ</name>